<dbReference type="GO" id="GO:0005737">
    <property type="term" value="C:cytoplasm"/>
    <property type="evidence" value="ECO:0007669"/>
    <property type="project" value="UniProtKB-ARBA"/>
</dbReference>
<evidence type="ECO:0000256" key="1">
    <source>
        <dbReference type="ARBA" id="ARBA00007817"/>
    </source>
</evidence>
<dbReference type="GO" id="GO:0003735">
    <property type="term" value="F:structural constituent of ribosome"/>
    <property type="evidence" value="ECO:0007669"/>
    <property type="project" value="InterPro"/>
</dbReference>
<dbReference type="Gene3D" id="3.30.1360.210">
    <property type="match status" value="1"/>
</dbReference>
<evidence type="ECO:0000313" key="8">
    <source>
        <dbReference type="Proteomes" id="UP000677054"/>
    </source>
</evidence>
<comment type="similarity">
    <text evidence="1">Belongs to the eukaryotic ribosomal protein eL22 family.</text>
</comment>
<dbReference type="EMBL" id="CAJPEV010004275">
    <property type="protein sequence ID" value="CAG0901491.1"/>
    <property type="molecule type" value="Genomic_DNA"/>
</dbReference>
<dbReference type="Pfam" id="PF01776">
    <property type="entry name" value="Ribosomal_L22e"/>
    <property type="match status" value="1"/>
</dbReference>
<accession>A0A7R9ADN5</accession>
<dbReference type="GO" id="GO:0005840">
    <property type="term" value="C:ribosome"/>
    <property type="evidence" value="ECO:0007669"/>
    <property type="project" value="UniProtKB-KW"/>
</dbReference>
<feature type="region of interest" description="Disordered" evidence="6">
    <location>
        <begin position="1"/>
        <end position="21"/>
    </location>
</feature>
<dbReference type="AlphaFoldDB" id="A0A7R9ADN5"/>
<proteinExistence type="inferred from homology"/>
<dbReference type="FunFam" id="3.30.1360.210:FF:000001">
    <property type="entry name" value="60S ribosomal protein L22 1"/>
    <property type="match status" value="1"/>
</dbReference>
<dbReference type="PANTHER" id="PTHR10064">
    <property type="entry name" value="60S RIBOSOMAL PROTEIN L22"/>
    <property type="match status" value="1"/>
</dbReference>
<evidence type="ECO:0000256" key="6">
    <source>
        <dbReference type="SAM" id="MobiDB-lite"/>
    </source>
</evidence>
<organism evidence="7">
    <name type="scientific">Darwinula stevensoni</name>
    <dbReference type="NCBI Taxonomy" id="69355"/>
    <lineage>
        <taxon>Eukaryota</taxon>
        <taxon>Metazoa</taxon>
        <taxon>Ecdysozoa</taxon>
        <taxon>Arthropoda</taxon>
        <taxon>Crustacea</taxon>
        <taxon>Oligostraca</taxon>
        <taxon>Ostracoda</taxon>
        <taxon>Podocopa</taxon>
        <taxon>Podocopida</taxon>
        <taxon>Darwinulocopina</taxon>
        <taxon>Darwinuloidea</taxon>
        <taxon>Darwinulidae</taxon>
        <taxon>Darwinula</taxon>
    </lineage>
</organism>
<dbReference type="GO" id="GO:0002181">
    <property type="term" value="P:cytoplasmic translation"/>
    <property type="evidence" value="ECO:0007669"/>
    <property type="project" value="TreeGrafter"/>
</dbReference>
<protein>
    <recommendedName>
        <fullName evidence="4">Large ribosomal subunit protein eL22</fullName>
    </recommendedName>
    <alternativeName>
        <fullName evidence="5">60S ribosomal protein L22</fullName>
    </alternativeName>
</protein>
<dbReference type="OrthoDB" id="10259820at2759"/>
<keyword evidence="8" id="KW-1185">Reference proteome</keyword>
<name>A0A7R9ADN5_9CRUS</name>
<evidence type="ECO:0000256" key="5">
    <source>
        <dbReference type="ARBA" id="ARBA00041214"/>
    </source>
</evidence>
<dbReference type="InterPro" id="IPR038526">
    <property type="entry name" value="Ribosomal_eL22_sf"/>
</dbReference>
<dbReference type="PANTHER" id="PTHR10064:SF0">
    <property type="entry name" value="FI24544P1-RELATED"/>
    <property type="match status" value="1"/>
</dbReference>
<evidence type="ECO:0000256" key="3">
    <source>
        <dbReference type="ARBA" id="ARBA00023274"/>
    </source>
</evidence>
<sequence>MVVKKGQKKQPKGQLKGKGTKKKKVQLKFYIDCKCPVEDKIMNAADFEKYLTERIKVGGKTNNLGNVVSLERNKSRITLTSDVHFSKRYLKYLTKKYLKKNNLRDFLRVVANAKDSYELRYFQINSEEDEEEEENE</sequence>
<dbReference type="EMBL" id="LR903792">
    <property type="protein sequence ID" value="CAD7252278.1"/>
    <property type="molecule type" value="Genomic_DNA"/>
</dbReference>
<dbReference type="InterPro" id="IPR002671">
    <property type="entry name" value="Ribosomal_eL22"/>
</dbReference>
<evidence type="ECO:0000256" key="4">
    <source>
        <dbReference type="ARBA" id="ARBA00040613"/>
    </source>
</evidence>
<gene>
    <name evidence="7" type="ORF">DSTB1V02_LOCUS12036</name>
</gene>
<keyword evidence="3" id="KW-0687">Ribonucleoprotein</keyword>
<evidence type="ECO:0000313" key="7">
    <source>
        <dbReference type="EMBL" id="CAD7252278.1"/>
    </source>
</evidence>
<reference evidence="7" key="1">
    <citation type="submission" date="2020-11" db="EMBL/GenBank/DDBJ databases">
        <authorList>
            <person name="Tran Van P."/>
        </authorList>
    </citation>
    <scope>NUCLEOTIDE SEQUENCE</scope>
</reference>
<dbReference type="GO" id="GO:0003723">
    <property type="term" value="F:RNA binding"/>
    <property type="evidence" value="ECO:0007669"/>
    <property type="project" value="TreeGrafter"/>
</dbReference>
<keyword evidence="2" id="KW-0689">Ribosomal protein</keyword>
<dbReference type="Proteomes" id="UP000677054">
    <property type="component" value="Unassembled WGS sequence"/>
</dbReference>
<dbReference type="GO" id="GO:1990904">
    <property type="term" value="C:ribonucleoprotein complex"/>
    <property type="evidence" value="ECO:0007669"/>
    <property type="project" value="UniProtKB-KW"/>
</dbReference>
<feature type="compositionally biased region" description="Basic residues" evidence="6">
    <location>
        <begin position="1"/>
        <end position="11"/>
    </location>
</feature>
<evidence type="ECO:0000256" key="2">
    <source>
        <dbReference type="ARBA" id="ARBA00022980"/>
    </source>
</evidence>